<evidence type="ECO:0000259" key="14">
    <source>
        <dbReference type="PROSITE" id="PS51192"/>
    </source>
</evidence>
<evidence type="ECO:0000256" key="7">
    <source>
        <dbReference type="ARBA" id="ARBA00022840"/>
    </source>
</evidence>
<dbReference type="GO" id="GO:0030170">
    <property type="term" value="F:pyridoxal phosphate binding"/>
    <property type="evidence" value="ECO:0007669"/>
    <property type="project" value="InterPro"/>
</dbReference>
<evidence type="ECO:0000313" key="17">
    <source>
        <dbReference type="EMBL" id="CAE6531189.1"/>
    </source>
</evidence>
<dbReference type="InterPro" id="IPR015424">
    <property type="entry name" value="PyrdxlP-dep_Trfase"/>
</dbReference>
<organism evidence="17 18">
    <name type="scientific">Rhizoctonia solani</name>
    <dbReference type="NCBI Taxonomy" id="456999"/>
    <lineage>
        <taxon>Eukaryota</taxon>
        <taxon>Fungi</taxon>
        <taxon>Dikarya</taxon>
        <taxon>Basidiomycota</taxon>
        <taxon>Agaricomycotina</taxon>
        <taxon>Agaricomycetes</taxon>
        <taxon>Cantharellales</taxon>
        <taxon>Ceratobasidiaceae</taxon>
        <taxon>Rhizoctonia</taxon>
    </lineage>
</organism>
<feature type="compositionally biased region" description="Basic and acidic residues" evidence="13">
    <location>
        <begin position="690"/>
        <end position="700"/>
    </location>
</feature>
<dbReference type="InterPro" id="IPR015421">
    <property type="entry name" value="PyrdxlP-dep_Trfase_major"/>
</dbReference>
<dbReference type="InterPro" id="IPR001650">
    <property type="entry name" value="Helicase_C-like"/>
</dbReference>
<evidence type="ECO:0000256" key="12">
    <source>
        <dbReference type="PROSITE-ProRule" id="PRU00552"/>
    </source>
</evidence>
<dbReference type="InterPro" id="IPR014001">
    <property type="entry name" value="Helicase_ATP-bd"/>
</dbReference>
<keyword evidence="7" id="KW-0067">ATP-binding</keyword>
<feature type="domain" description="Helicase C-terminal" evidence="15">
    <location>
        <begin position="1103"/>
        <end position="1267"/>
    </location>
</feature>
<evidence type="ECO:0000256" key="6">
    <source>
        <dbReference type="ARBA" id="ARBA00022806"/>
    </source>
</evidence>
<evidence type="ECO:0000256" key="9">
    <source>
        <dbReference type="ARBA" id="ARBA00023187"/>
    </source>
</evidence>
<feature type="compositionally biased region" description="Basic and acidic residues" evidence="13">
    <location>
        <begin position="538"/>
        <end position="570"/>
    </location>
</feature>
<dbReference type="Pfam" id="PF00270">
    <property type="entry name" value="DEAD"/>
    <property type="match status" value="1"/>
</dbReference>
<evidence type="ECO:0000256" key="5">
    <source>
        <dbReference type="ARBA" id="ARBA00022801"/>
    </source>
</evidence>
<dbReference type="PRINTS" id="PR01217">
    <property type="entry name" value="PRICHEXTENSN"/>
</dbReference>
<feature type="compositionally biased region" description="Low complexity" evidence="13">
    <location>
        <begin position="595"/>
        <end position="605"/>
    </location>
</feature>
<dbReference type="OrthoDB" id="508119at2759"/>
<keyword evidence="5" id="KW-0378">Hydrolase</keyword>
<dbReference type="InterPro" id="IPR011545">
    <property type="entry name" value="DEAD/DEAH_box_helicase_dom"/>
</dbReference>
<dbReference type="GO" id="GO:0005634">
    <property type="term" value="C:nucleus"/>
    <property type="evidence" value="ECO:0007669"/>
    <property type="project" value="UniProtKB-SubCell"/>
</dbReference>
<feature type="short sequence motif" description="Q motif" evidence="12">
    <location>
        <begin position="883"/>
        <end position="911"/>
    </location>
</feature>
<dbReference type="InterPro" id="IPR000629">
    <property type="entry name" value="RNA-helicase_DEAD-box_CS"/>
</dbReference>
<protein>
    <recommendedName>
        <fullName evidence="3">RNA helicase</fullName>
        <ecNumber evidence="3">3.6.4.13</ecNumber>
    </recommendedName>
</protein>
<keyword evidence="9" id="KW-0508">mRNA splicing</keyword>
<keyword evidence="10" id="KW-0539">Nucleus</keyword>
<accession>A0A8H3DK16</accession>
<evidence type="ECO:0000256" key="10">
    <source>
        <dbReference type="ARBA" id="ARBA00023242"/>
    </source>
</evidence>
<dbReference type="InterPro" id="IPR027417">
    <property type="entry name" value="P-loop_NTPase"/>
</dbReference>
<name>A0A8H3DK16_9AGAM</name>
<dbReference type="PANTHER" id="PTHR47958">
    <property type="entry name" value="ATP-DEPENDENT RNA HELICASE DBP3"/>
    <property type="match status" value="1"/>
</dbReference>
<dbReference type="Gene3D" id="3.40.50.300">
    <property type="entry name" value="P-loop containing nucleotide triphosphate hydrolases"/>
    <property type="match status" value="2"/>
</dbReference>
<dbReference type="Gene3D" id="3.90.1150.10">
    <property type="entry name" value="Aspartate Aminotransferase, domain 1"/>
    <property type="match status" value="1"/>
</dbReference>
<keyword evidence="6" id="KW-0347">Helicase</keyword>
<evidence type="ECO:0000313" key="18">
    <source>
        <dbReference type="Proteomes" id="UP000663850"/>
    </source>
</evidence>
<comment type="cofactor">
    <cofactor evidence="1">
        <name>pyridoxal 5'-phosphate</name>
        <dbReference type="ChEBI" id="CHEBI:597326"/>
    </cofactor>
</comment>
<dbReference type="Gene3D" id="3.40.640.10">
    <property type="entry name" value="Type I PLP-dependent aspartate aminotransferase-like (Major domain)"/>
    <property type="match status" value="1"/>
</dbReference>
<keyword evidence="9" id="KW-0507">mRNA processing</keyword>
<dbReference type="SMART" id="SM00487">
    <property type="entry name" value="DEXDc"/>
    <property type="match status" value="1"/>
</dbReference>
<sequence length="1541" mass="170071">MPQNFELATQLLHADDEVHSEANVAPVISVSTTFRASKPVKLEYPSEPDLTDPQRHVYSRYTTPVSARVEKVLSALLGAHAITYASGLAATYSALVHLNPKRLAIRDGYHGVHVSIDVYKKSKPALELIDIDDDFKQGDVCWIETPLNPTGEARNLKHYADKVHAVGGRLVVDSTFAPPPIQDPFAWGADVVLHSGTKYLGGHSDLLCGVLAVKSQEEWQALWHLRTFMGNMMACAGSLESFLLLRSLRTLELRATRQAANGEALAQWLHKVSQTPVGQSWDGVRGGSIKRVWHATLQDEKDQEWIRKQMPGGGPACFSIMLDDPNEARVFPYLLKLFTPATSLGGVESLIEQRHLTDPGADKRLIRLSIGLENVETTNAARERERDSHRDRERERDRPRDRERDRDRDRDYRDRDRDREHRDKDRRRDDRDYDRRRDRTHRDKDRDRELERDRSDRGRKRSRSLSRDVPPSAPAETSKQSTPPSEQSTPAPPPAPALAPVSTASEPPNPTASNTPTPAATPATATPPPATNATKPAGPEDEKMRAKRERLEAWKKKQALAKEQKVKAGDKVVSNGASAPVSTIEPPKPGPSVSNTPTPAATPATATPPPTTNAAKPEDEKMRAKRERLEAWKKQQALAKEQKAKGGDKATNGASGTKPTGGLSRSGGGIGIKGLPQRPDAGKSLSKAARSMDDTTESSRKLVKLGDMPAVDLTMDVNANGIGENLEAEDDDEPEPMQIDPPKPTQRVEEEEEEDPLDAFMSGVKEEVKKVNAEDRKRMAGHGEQLGIAAEDAEDDVEETRDIDELDATELRPEDILALAAKKAKKKDLAVVDHDKLNYEPFRKAFYHPPPDVAAMTEDEADLLRLSLDGIKIRGLDCPKPVTKWSHCGLPSSCLDVIKRLGYSAPTSIQSQAIPAIMSGRDVIGVAKTGSGKTIAFLLPLFRHIKDQRPLETMEGPMAIVMTPTRELAVQIHRECKPFLKVLNLRAVCAYGGSPIKDQIAEMKKGCEIIVCTPGRMIDLLTANSGRVTNLRRVTYLVLDEADRMFDMGFEPQVMKIVNNIRPDRQTVLFSATFPKQMDGLARKILRKPLEITVGGRSVVAAEIDQIVEVRTEESKFNRLLEILGQTYNEDSEARTLIFVDRQEAADNLLRELMRKGYVCMSLHGGKDQVDRDATIADFKAGVVPIVIATSVAARGLDVKQLKLVINYDAPNHMEDYVHRAGRTGRAGNKGTCVTFITPEQERYSVDIFRALEASKAAIPPELEELAKGFLDKVKAGKAHNYVGAGFGGKGLDKFDQERDAKERAQRAAYGEAVEEKPKVEEETATPTTKEDDMTFGNFKVEIRKGPAPDSSKAASTPAGTGARWTKAKDDEAKALSNLKAAQEAAARIQSKDSVAYRQAQSVVAKFNAQLRATKLMVQSQSQLDDGRKPKDPDATDFHAIIPINDYPQKARWRVTNKETMVQLIDMTGASVTNKGIYYEPSKEPPPEGPPKLHLLVESNDEFRVEQAVREIKRLLIEASTAALAAEQRNPTATAGRYSVV</sequence>
<feature type="compositionally biased region" description="Low complexity" evidence="13">
    <location>
        <begin position="498"/>
        <end position="524"/>
    </location>
</feature>
<evidence type="ECO:0000256" key="1">
    <source>
        <dbReference type="ARBA" id="ARBA00001933"/>
    </source>
</evidence>
<dbReference type="PROSITE" id="PS00039">
    <property type="entry name" value="DEAD_ATP_HELICASE"/>
    <property type="match status" value="1"/>
</dbReference>
<feature type="compositionally biased region" description="Acidic residues" evidence="13">
    <location>
        <begin position="726"/>
        <end position="735"/>
    </location>
</feature>
<dbReference type="Pfam" id="PF01053">
    <property type="entry name" value="Cys_Met_Meta_PP"/>
    <property type="match status" value="1"/>
</dbReference>
<dbReference type="FunFam" id="3.40.50.300:FF:000079">
    <property type="entry name" value="probable ATP-dependent RNA helicase DDX17"/>
    <property type="match status" value="1"/>
</dbReference>
<dbReference type="PROSITE" id="PS51192">
    <property type="entry name" value="HELICASE_ATP_BIND_1"/>
    <property type="match status" value="1"/>
</dbReference>
<dbReference type="InterPro" id="IPR054542">
    <property type="entry name" value="Cys_met_metab_PP"/>
</dbReference>
<dbReference type="GO" id="GO:0019346">
    <property type="term" value="P:transsulfuration"/>
    <property type="evidence" value="ECO:0007669"/>
    <property type="project" value="InterPro"/>
</dbReference>
<dbReference type="Pfam" id="PF23469">
    <property type="entry name" value="KH_12"/>
    <property type="match status" value="1"/>
</dbReference>
<feature type="compositionally biased region" description="Basic and acidic residues" evidence="13">
    <location>
        <begin position="381"/>
        <end position="456"/>
    </location>
</feature>
<proteinExistence type="inferred from homology"/>
<evidence type="ECO:0000256" key="8">
    <source>
        <dbReference type="ARBA" id="ARBA00022898"/>
    </source>
</evidence>
<dbReference type="PROSITE" id="PS51194">
    <property type="entry name" value="HELICASE_CTER"/>
    <property type="match status" value="1"/>
</dbReference>
<evidence type="ECO:0000259" key="15">
    <source>
        <dbReference type="PROSITE" id="PS51194"/>
    </source>
</evidence>
<dbReference type="Pfam" id="PF00271">
    <property type="entry name" value="Helicase_C"/>
    <property type="match status" value="1"/>
</dbReference>
<dbReference type="InterPro" id="IPR000277">
    <property type="entry name" value="Cys/Met-Metab_PyrdxlP-dep_enz"/>
</dbReference>
<comment type="caution">
    <text evidence="17">The sequence shown here is derived from an EMBL/GenBank/DDBJ whole genome shotgun (WGS) entry which is preliminary data.</text>
</comment>
<dbReference type="InterPro" id="IPR014014">
    <property type="entry name" value="RNA_helicase_DEAD_Q_motif"/>
</dbReference>
<feature type="domain" description="DEAD-box RNA helicase Q" evidence="16">
    <location>
        <begin position="883"/>
        <end position="911"/>
    </location>
</feature>
<feature type="region of interest" description="Disordered" evidence="13">
    <location>
        <begin position="1308"/>
        <end position="1366"/>
    </location>
</feature>
<dbReference type="SMART" id="SM00490">
    <property type="entry name" value="HELICc"/>
    <property type="match status" value="1"/>
</dbReference>
<dbReference type="InterPro" id="IPR056149">
    <property type="entry name" value="PRP5/DDX46/KHDC4_KH"/>
</dbReference>
<dbReference type="GO" id="GO:0003676">
    <property type="term" value="F:nucleic acid binding"/>
    <property type="evidence" value="ECO:0007669"/>
    <property type="project" value="InterPro"/>
</dbReference>
<feature type="region of interest" description="Disordered" evidence="13">
    <location>
        <begin position="378"/>
        <end position="763"/>
    </location>
</feature>
<dbReference type="SUPFAM" id="SSF52540">
    <property type="entry name" value="P-loop containing nucleoside triphosphate hydrolases"/>
    <property type="match status" value="2"/>
</dbReference>
<dbReference type="EMBL" id="CAJMWZ010007020">
    <property type="protein sequence ID" value="CAE6531189.1"/>
    <property type="molecule type" value="Genomic_DNA"/>
</dbReference>
<evidence type="ECO:0000256" key="2">
    <source>
        <dbReference type="ARBA" id="ARBA00004123"/>
    </source>
</evidence>
<dbReference type="CDD" id="cd17953">
    <property type="entry name" value="DEADc_DDX46"/>
    <property type="match status" value="1"/>
</dbReference>
<feature type="compositionally biased region" description="Basic and acidic residues" evidence="13">
    <location>
        <begin position="616"/>
        <end position="633"/>
    </location>
</feature>
<keyword evidence="4" id="KW-0547">Nucleotide-binding</keyword>
<comment type="subcellular location">
    <subcellularLocation>
        <location evidence="2">Nucleus</location>
    </subcellularLocation>
</comment>
<feature type="domain" description="Helicase ATP-binding" evidence="14">
    <location>
        <begin position="914"/>
        <end position="1092"/>
    </location>
</feature>
<reference evidence="17" key="1">
    <citation type="submission" date="2021-01" db="EMBL/GenBank/DDBJ databases">
        <authorList>
            <person name="Kaushik A."/>
        </authorList>
    </citation>
    <scope>NUCLEOTIDE SEQUENCE</scope>
    <source>
        <strain evidence="17">Type strain: AG8-Rh-89/</strain>
    </source>
</reference>
<dbReference type="PROSITE" id="PS00868">
    <property type="entry name" value="CYS_MET_METAB_PP"/>
    <property type="match status" value="1"/>
</dbReference>
<evidence type="ECO:0000256" key="4">
    <source>
        <dbReference type="ARBA" id="ARBA00022741"/>
    </source>
</evidence>
<evidence type="ECO:0000256" key="13">
    <source>
        <dbReference type="SAM" id="MobiDB-lite"/>
    </source>
</evidence>
<comment type="similarity">
    <text evidence="11">Belongs to the DEAD box helicase family. DDX46/PRP5 subfamily.</text>
</comment>
<dbReference type="GO" id="GO:0016787">
    <property type="term" value="F:hydrolase activity"/>
    <property type="evidence" value="ECO:0007669"/>
    <property type="project" value="UniProtKB-KW"/>
</dbReference>
<dbReference type="PROSITE" id="PS51195">
    <property type="entry name" value="Q_MOTIF"/>
    <property type="match status" value="1"/>
</dbReference>
<keyword evidence="8" id="KW-0663">Pyridoxal phosphate</keyword>
<dbReference type="GO" id="GO:0003724">
    <property type="term" value="F:RNA helicase activity"/>
    <property type="evidence" value="ECO:0007669"/>
    <property type="project" value="UniProtKB-EC"/>
</dbReference>
<dbReference type="CDD" id="cd18787">
    <property type="entry name" value="SF2_C_DEAD"/>
    <property type="match status" value="1"/>
</dbReference>
<dbReference type="InterPro" id="IPR015422">
    <property type="entry name" value="PyrdxlP-dep_Trfase_small"/>
</dbReference>
<dbReference type="SUPFAM" id="SSF53383">
    <property type="entry name" value="PLP-dependent transferases"/>
    <property type="match status" value="1"/>
</dbReference>
<gene>
    <name evidence="17" type="ORF">RDB_LOCUS131179</name>
</gene>
<dbReference type="GO" id="GO:0005524">
    <property type="term" value="F:ATP binding"/>
    <property type="evidence" value="ECO:0007669"/>
    <property type="project" value="UniProtKB-KW"/>
</dbReference>
<dbReference type="Proteomes" id="UP000663850">
    <property type="component" value="Unassembled WGS sequence"/>
</dbReference>
<evidence type="ECO:0000256" key="3">
    <source>
        <dbReference type="ARBA" id="ARBA00012552"/>
    </source>
</evidence>
<evidence type="ECO:0000259" key="16">
    <source>
        <dbReference type="PROSITE" id="PS51195"/>
    </source>
</evidence>
<evidence type="ECO:0000256" key="11">
    <source>
        <dbReference type="ARBA" id="ARBA00038511"/>
    </source>
</evidence>
<dbReference type="GO" id="GO:0008380">
    <property type="term" value="P:RNA splicing"/>
    <property type="evidence" value="ECO:0007669"/>
    <property type="project" value="UniProtKB-KW"/>
</dbReference>
<dbReference type="EC" id="3.6.4.13" evidence="3"/>